<dbReference type="AlphaFoldDB" id="A0A9Q8LJK1"/>
<reference evidence="1" key="1">
    <citation type="submission" date="2021-12" db="EMBL/GenBank/DDBJ databases">
        <authorList>
            <person name="Zaccaron A."/>
            <person name="Stergiopoulos I."/>
        </authorList>
    </citation>
    <scope>NUCLEOTIDE SEQUENCE</scope>
    <source>
        <strain evidence="1">Race5_Kim</strain>
    </source>
</reference>
<dbReference type="Proteomes" id="UP000756132">
    <property type="component" value="Chromosome 5"/>
</dbReference>
<dbReference type="GeneID" id="71985568"/>
<evidence type="ECO:0008006" key="3">
    <source>
        <dbReference type="Google" id="ProtNLM"/>
    </source>
</evidence>
<protein>
    <recommendedName>
        <fullName evidence="3">Pentatricopeptide repeat domain-containing protein</fullName>
    </recommendedName>
</protein>
<sequence>MGATAFDRWLGTPSTLCFLRRLLAATGNANHYSLIPKRSGPIWHIRPYSDVASLESSRYEAPSATKARSRHSTANVPGNVAFEAEQSTVSHADIAERASRALWEHAEVAARRKQAQPGLDHHESRQNIRTWIDTIERRQRLDGFAGIHDVWKGMRYRGIDLPVIGPEADILWPMLLGACITAKFEKEQDNIRESILQHAKDLYTRSGALYPGLHRLVVGRAIQFKNKKLTLRWHEDFIKDFGASNIDLRLLAIDFARTLHSPDGKRNFSAIYKSSNQRNLYDPFMTALLLTGDDRFALRWHRIFMKHGDGPSAEMLATEAVQRMFRLDEDKSLPMLHRRPADLASPSIQGLQFPTLTRASMSTMVGEAHGIKPKEVSDTFVAKLFATSAFPLDMVLKGLGFFSIEELGPLALHELAIRSGSRDELVQRLHDLKLAGIEVGPSVYGQVLQKIAHDGPDELFDSFLASDQHPEAYDDLKLQGRLLAAFLAEGDLPRAHLALTALASGGESSNAAAWNVMLQHHVKAGQYRSIVLTLQQMQLAGVTVNNHTLVLMREHLLPPRALGRAPVHVEPSETENIRPLQVMTNVCMYAAQHETSVHHSIWVELLKRYGMMHRWDELENLVRWLVSWYSSRPNATRRARRLAEPSQLRLIFTGQMLQAIVTWGFNNAAERRLLGNKGTGARRLTVHGHCETWAQGVMLLKQLSSQGLYIAPGTVRNALLNRLWILFGPAWSLKASNEQYKEENELSLAHYVQHADEIWDRKLFDIRPELLQDTPGSTAKLMLAIFGPTRREAQVRS</sequence>
<gene>
    <name evidence="1" type="ORF">CLAFUR5_05690</name>
</gene>
<proteinExistence type="predicted"/>
<dbReference type="KEGG" id="ffu:CLAFUR5_05690"/>
<evidence type="ECO:0000313" key="1">
    <source>
        <dbReference type="EMBL" id="UJO17813.1"/>
    </source>
</evidence>
<name>A0A9Q8LJK1_PASFU</name>
<accession>A0A9Q8LJK1</accession>
<evidence type="ECO:0000313" key="2">
    <source>
        <dbReference type="Proteomes" id="UP000756132"/>
    </source>
</evidence>
<keyword evidence="2" id="KW-1185">Reference proteome</keyword>
<dbReference type="EMBL" id="CP090167">
    <property type="protein sequence ID" value="UJO17813.1"/>
    <property type="molecule type" value="Genomic_DNA"/>
</dbReference>
<dbReference type="RefSeq" id="XP_047762179.1">
    <property type="nucleotide sequence ID" value="XM_047904838.1"/>
</dbReference>
<organism evidence="1 2">
    <name type="scientific">Passalora fulva</name>
    <name type="common">Tomato leaf mold</name>
    <name type="synonym">Cladosporium fulvum</name>
    <dbReference type="NCBI Taxonomy" id="5499"/>
    <lineage>
        <taxon>Eukaryota</taxon>
        <taxon>Fungi</taxon>
        <taxon>Dikarya</taxon>
        <taxon>Ascomycota</taxon>
        <taxon>Pezizomycotina</taxon>
        <taxon>Dothideomycetes</taxon>
        <taxon>Dothideomycetidae</taxon>
        <taxon>Mycosphaerellales</taxon>
        <taxon>Mycosphaerellaceae</taxon>
        <taxon>Fulvia</taxon>
    </lineage>
</organism>
<dbReference type="OMA" id="ARMFATR"/>
<dbReference type="InterPro" id="IPR011990">
    <property type="entry name" value="TPR-like_helical_dom_sf"/>
</dbReference>
<dbReference type="Gene3D" id="1.25.40.10">
    <property type="entry name" value="Tetratricopeptide repeat domain"/>
    <property type="match status" value="1"/>
</dbReference>
<reference evidence="1" key="2">
    <citation type="journal article" date="2022" name="Microb. Genom.">
        <title>A chromosome-scale genome assembly of the tomato pathogen Cladosporium fulvum reveals a compartmentalized genome architecture and the presence of a dispensable chromosome.</title>
        <authorList>
            <person name="Zaccaron A.Z."/>
            <person name="Chen L.H."/>
            <person name="Samaras A."/>
            <person name="Stergiopoulos I."/>
        </authorList>
    </citation>
    <scope>NUCLEOTIDE SEQUENCE</scope>
    <source>
        <strain evidence="1">Race5_Kim</strain>
    </source>
</reference>
<dbReference type="OrthoDB" id="5366531at2759"/>